<keyword evidence="1" id="KW-0732">Signal</keyword>
<evidence type="ECO:0000256" key="2">
    <source>
        <dbReference type="SAM" id="Phobius"/>
    </source>
</evidence>
<dbReference type="AlphaFoldDB" id="A0A823IUZ1"/>
<keyword evidence="2" id="KW-1133">Transmembrane helix</keyword>
<evidence type="ECO:0000256" key="1">
    <source>
        <dbReference type="ARBA" id="ARBA00022729"/>
    </source>
</evidence>
<dbReference type="RefSeq" id="WP_077952860.1">
    <property type="nucleotide sequence ID" value="NZ_CP090057.1"/>
</dbReference>
<gene>
    <name evidence="4" type="ORF">CW895_04585</name>
</gene>
<proteinExistence type="predicted"/>
<evidence type="ECO:0000313" key="4">
    <source>
        <dbReference type="EMBL" id="EAG9353100.1"/>
    </source>
</evidence>
<evidence type="ECO:0000313" key="5">
    <source>
        <dbReference type="Proteomes" id="UP000524387"/>
    </source>
</evidence>
<dbReference type="InterPro" id="IPR031989">
    <property type="entry name" value="DUF5067"/>
</dbReference>
<dbReference type="Gene3D" id="2.60.40.1240">
    <property type="match status" value="1"/>
</dbReference>
<feature type="domain" description="DUF5067" evidence="3">
    <location>
        <begin position="106"/>
        <end position="226"/>
    </location>
</feature>
<accession>A0A823IUZ1</accession>
<keyword evidence="2" id="KW-0812">Transmembrane</keyword>
<comment type="caution">
    <text evidence="4">The sequence shown here is derived from an EMBL/GenBank/DDBJ whole genome shotgun (WGS) entry which is preliminary data.</text>
</comment>
<dbReference type="InterPro" id="IPR029050">
    <property type="entry name" value="Immunoprotect_excell_Ig-like"/>
</dbReference>
<feature type="transmembrane region" description="Helical" evidence="2">
    <location>
        <begin position="16"/>
        <end position="44"/>
    </location>
</feature>
<sequence>MQDLSGKIPKIALFRMFYFALITIAGLLVDDVTILIVWILEAIYPQFRIFKNPKGFLFLVLSVLCTVFFIIGSQVHADIELKKSLIERDKSLEEYAKNKDKIDSLINAEKTFKDGVLENGYQKIKITKHKVIPAGEKGNENGFEPVIAFWFEITNKTNEKLSPNFSWWKEIDIYQIMESKQAIELEEAPLPDNQFLSTYDEDIKKGVTVQSAVAYYLFDDAAPVDLVYGGFLGGEVYGKTRYQIK</sequence>
<dbReference type="EMBL" id="AABEKN010000002">
    <property type="protein sequence ID" value="EAG9353100.1"/>
    <property type="molecule type" value="Genomic_DNA"/>
</dbReference>
<evidence type="ECO:0000259" key="3">
    <source>
        <dbReference type="Pfam" id="PF16729"/>
    </source>
</evidence>
<reference evidence="4 5" key="1">
    <citation type="submission" date="2019-04" db="EMBL/GenBank/DDBJ databases">
        <authorList>
            <consortium name="GenomeTrakr network: Whole genome sequencing for foodborne pathogen traceback"/>
        </authorList>
    </citation>
    <scope>NUCLEOTIDE SEQUENCE [LARGE SCALE GENOMIC DNA]</scope>
    <source>
        <strain evidence="4 5">CFSAN072502</strain>
    </source>
</reference>
<organism evidence="4 5">
    <name type="scientific">Listeria monocytogenes</name>
    <dbReference type="NCBI Taxonomy" id="1639"/>
    <lineage>
        <taxon>Bacteria</taxon>
        <taxon>Bacillati</taxon>
        <taxon>Bacillota</taxon>
        <taxon>Bacilli</taxon>
        <taxon>Bacillales</taxon>
        <taxon>Listeriaceae</taxon>
        <taxon>Listeria</taxon>
    </lineage>
</organism>
<feature type="transmembrane region" description="Helical" evidence="2">
    <location>
        <begin position="56"/>
        <end position="75"/>
    </location>
</feature>
<name>A0A823IUZ1_LISMN</name>
<protein>
    <submittedName>
        <fullName evidence="4">DUF5067 domain-containing protein</fullName>
    </submittedName>
</protein>
<keyword evidence="2" id="KW-0472">Membrane</keyword>
<dbReference type="Pfam" id="PF16729">
    <property type="entry name" value="DUF5067"/>
    <property type="match status" value="1"/>
</dbReference>
<dbReference type="Proteomes" id="UP000524387">
    <property type="component" value="Unassembled WGS sequence"/>
</dbReference>